<dbReference type="InterPro" id="IPR009057">
    <property type="entry name" value="Homeodomain-like_sf"/>
</dbReference>
<dbReference type="Proteomes" id="UP000317938">
    <property type="component" value="Unassembled WGS sequence"/>
</dbReference>
<comment type="caution">
    <text evidence="1">The sequence shown here is derived from an EMBL/GenBank/DDBJ whole genome shotgun (WGS) entry which is preliminary data.</text>
</comment>
<evidence type="ECO:0000313" key="2">
    <source>
        <dbReference type="Proteomes" id="UP000317938"/>
    </source>
</evidence>
<proteinExistence type="predicted"/>
<evidence type="ECO:0000313" key="1">
    <source>
        <dbReference type="EMBL" id="TVU85017.1"/>
    </source>
</evidence>
<name>A0ABY3FGJ7_9GAMM</name>
<reference evidence="1 2" key="1">
    <citation type="submission" date="2019-07" db="EMBL/GenBank/DDBJ databases">
        <title>Diversity of Bacteria from Kongsfjorden, Arctic.</title>
        <authorList>
            <person name="Yu Y."/>
        </authorList>
    </citation>
    <scope>NUCLEOTIDE SEQUENCE [LARGE SCALE GENOMIC DNA]</scope>
    <source>
        <strain evidence="1 2">SM1927</strain>
    </source>
</reference>
<dbReference type="SUPFAM" id="SSF46689">
    <property type="entry name" value="Homeodomain-like"/>
    <property type="match status" value="1"/>
</dbReference>
<dbReference type="Gene3D" id="1.10.357.10">
    <property type="entry name" value="Tetracycline Repressor, domain 2"/>
    <property type="match status" value="1"/>
</dbReference>
<dbReference type="EMBL" id="VNFF01000004">
    <property type="protein sequence ID" value="TVU85017.1"/>
    <property type="molecule type" value="Genomic_DNA"/>
</dbReference>
<gene>
    <name evidence="1" type="ORF">FQP85_05030</name>
</gene>
<sequence>MTVKKRGRPQKESKVLSGEEIIKTAKKLMLTSGKIPSIRSLSAELHVDAMAIYYYFKNKNVLLEELTTSLIFEMYIPKNDLEWEVELRKLSKSYVALLSKYDGLLQTLLSMNSTSPANVFIDRFKIITKDLNLEVSAEKASLNLLADYLHGFSMSMSCDSTAQLTVDDVDGSLDIIFAGINASLSMSNQ</sequence>
<organism evidence="1 2">
    <name type="scientific">Pseudoalteromonas neustonica</name>
    <dbReference type="NCBI Taxonomy" id="1840331"/>
    <lineage>
        <taxon>Bacteria</taxon>
        <taxon>Pseudomonadati</taxon>
        <taxon>Pseudomonadota</taxon>
        <taxon>Gammaproteobacteria</taxon>
        <taxon>Alteromonadales</taxon>
        <taxon>Pseudoalteromonadaceae</taxon>
        <taxon>Pseudoalteromonas</taxon>
    </lineage>
</organism>
<protein>
    <submittedName>
        <fullName evidence="1">TetR/AcrR family transcriptional regulator</fullName>
    </submittedName>
</protein>
<accession>A0ABY3FGJ7</accession>
<keyword evidence="2" id="KW-1185">Reference proteome</keyword>
<dbReference type="RefSeq" id="WP_145234818.1">
    <property type="nucleotide sequence ID" value="NZ_VNFF01000004.1"/>
</dbReference>